<name>A0A3M7BEL4_HORWE</name>
<feature type="compositionally biased region" description="Polar residues" evidence="1">
    <location>
        <begin position="26"/>
        <end position="40"/>
    </location>
</feature>
<dbReference type="Proteomes" id="UP000281245">
    <property type="component" value="Unassembled WGS sequence"/>
</dbReference>
<evidence type="ECO:0000313" key="4">
    <source>
        <dbReference type="EMBL" id="RMY23241.1"/>
    </source>
</evidence>
<dbReference type="EMBL" id="QWIM01000197">
    <property type="protein sequence ID" value="RMY38017.1"/>
    <property type="molecule type" value="Genomic_DNA"/>
</dbReference>
<sequence length="321" mass="35237">MPSDAATFLTLPRELRNTIYLHIFSSSSSDPKPCCTSEQQPLLNHDDDNDDETEPSPPTDPQKPSTTTTHHHHHPLHILLTCKQIHTEASLLALSQTPFHLPSRASDPLTFTHLTIPLRTIQLQSLRHLTLTARINALRALNETWCSLPFGCPDLKLEKLTIVPLRPDCFARTAYAEVADLSQSHTLAYIFAETLKGLRNVRCFEVVRRGKKPGGGGGEGAGVGFSAGVWRIVYRSLVYRMWKWGGDVCGARFEVGGEEEKEDGEEEGGGWFRVYLQQGQGCCEGAEGVGDEENVPGKEVGEEVMRLAGGEMPDPNAGVGP</sequence>
<evidence type="ECO:0000313" key="7">
    <source>
        <dbReference type="Proteomes" id="UP000276864"/>
    </source>
</evidence>
<protein>
    <submittedName>
        <fullName evidence="5">Uncharacterized protein</fullName>
    </submittedName>
</protein>
<comment type="caution">
    <text evidence="5">The sequence shown here is derived from an EMBL/GenBank/DDBJ whole genome shotgun (WGS) entry which is preliminary data.</text>
</comment>
<dbReference type="AlphaFoldDB" id="A0A3M7BEL4"/>
<dbReference type="Proteomes" id="UP000271337">
    <property type="component" value="Unassembled WGS sequence"/>
</dbReference>
<dbReference type="EMBL" id="QWIJ01000051">
    <property type="protein sequence ID" value="RMX88862.1"/>
    <property type="molecule type" value="Genomic_DNA"/>
</dbReference>
<dbReference type="EMBL" id="QWIK01000893">
    <property type="protein sequence ID" value="RMX99729.1"/>
    <property type="molecule type" value="Genomic_DNA"/>
</dbReference>
<dbReference type="Proteomes" id="UP000282582">
    <property type="component" value="Unassembled WGS sequence"/>
</dbReference>
<evidence type="ECO:0000313" key="3">
    <source>
        <dbReference type="EMBL" id="RMX99729.1"/>
    </source>
</evidence>
<gene>
    <name evidence="5" type="ORF">D0866_02884</name>
    <name evidence="4" type="ORF">D0867_02173</name>
    <name evidence="3" type="ORF">D0868_09388</name>
    <name evidence="2" type="ORF">D0869_01302</name>
</gene>
<evidence type="ECO:0000313" key="6">
    <source>
        <dbReference type="Proteomes" id="UP000271337"/>
    </source>
</evidence>
<feature type="region of interest" description="Disordered" evidence="1">
    <location>
        <begin position="26"/>
        <end position="72"/>
    </location>
</feature>
<evidence type="ECO:0000313" key="5">
    <source>
        <dbReference type="EMBL" id="RMY38017.1"/>
    </source>
</evidence>
<evidence type="ECO:0000313" key="9">
    <source>
        <dbReference type="Proteomes" id="UP000282582"/>
    </source>
</evidence>
<evidence type="ECO:0000313" key="2">
    <source>
        <dbReference type="EMBL" id="RMX88862.1"/>
    </source>
</evidence>
<proteinExistence type="predicted"/>
<dbReference type="OrthoDB" id="5413827at2759"/>
<evidence type="ECO:0000256" key="1">
    <source>
        <dbReference type="SAM" id="MobiDB-lite"/>
    </source>
</evidence>
<dbReference type="Proteomes" id="UP000276864">
    <property type="component" value="Unassembled WGS sequence"/>
</dbReference>
<dbReference type="PANTHER" id="PTHR38790">
    <property type="entry name" value="2EXR DOMAIN-CONTAINING PROTEIN-RELATED"/>
    <property type="match status" value="1"/>
</dbReference>
<evidence type="ECO:0000313" key="8">
    <source>
        <dbReference type="Proteomes" id="UP000281245"/>
    </source>
</evidence>
<accession>A0A3M7BEL4</accession>
<organism evidence="5 7">
    <name type="scientific">Hortaea werneckii</name>
    <name type="common">Black yeast</name>
    <name type="synonym">Cladosporium werneckii</name>
    <dbReference type="NCBI Taxonomy" id="91943"/>
    <lineage>
        <taxon>Eukaryota</taxon>
        <taxon>Fungi</taxon>
        <taxon>Dikarya</taxon>
        <taxon>Ascomycota</taxon>
        <taxon>Pezizomycotina</taxon>
        <taxon>Dothideomycetes</taxon>
        <taxon>Dothideomycetidae</taxon>
        <taxon>Mycosphaerellales</taxon>
        <taxon>Teratosphaeriaceae</taxon>
        <taxon>Hortaea</taxon>
    </lineage>
</organism>
<dbReference type="VEuPathDB" id="FungiDB:BTJ68_12925"/>
<reference evidence="6 7" key="1">
    <citation type="journal article" date="2018" name="BMC Genomics">
        <title>Genomic evidence for intraspecific hybridization in a clonal and extremely halotolerant yeast.</title>
        <authorList>
            <person name="Gostincar C."/>
            <person name="Stajich J.E."/>
            <person name="Zupancic J."/>
            <person name="Zalar P."/>
            <person name="Gunde-Cimerman N."/>
        </authorList>
    </citation>
    <scope>NUCLEOTIDE SEQUENCE [LARGE SCALE GENOMIC DNA]</scope>
    <source>
        <strain evidence="5 7">EXF-6651</strain>
        <strain evidence="3 9">EXF-6654</strain>
        <strain evidence="2 8">EXF-6656</strain>
        <strain evidence="4 6">EXF-6669</strain>
    </source>
</reference>
<dbReference type="EMBL" id="QWIL01000139">
    <property type="protein sequence ID" value="RMY23241.1"/>
    <property type="molecule type" value="Genomic_DNA"/>
</dbReference>